<dbReference type="AlphaFoldDB" id="A0AAD6PZJ1"/>
<organism evidence="1 2">
    <name type="scientific">Populus alba x Populus x berolinensis</name>
    <dbReference type="NCBI Taxonomy" id="444605"/>
    <lineage>
        <taxon>Eukaryota</taxon>
        <taxon>Viridiplantae</taxon>
        <taxon>Streptophyta</taxon>
        <taxon>Embryophyta</taxon>
        <taxon>Tracheophyta</taxon>
        <taxon>Spermatophyta</taxon>
        <taxon>Magnoliopsida</taxon>
        <taxon>eudicotyledons</taxon>
        <taxon>Gunneridae</taxon>
        <taxon>Pentapetalae</taxon>
        <taxon>rosids</taxon>
        <taxon>fabids</taxon>
        <taxon>Malpighiales</taxon>
        <taxon>Salicaceae</taxon>
        <taxon>Saliceae</taxon>
        <taxon>Populus</taxon>
    </lineage>
</organism>
<dbReference type="EMBL" id="JAQIZT010000014">
    <property type="protein sequence ID" value="KAJ6971618.1"/>
    <property type="molecule type" value="Genomic_DNA"/>
</dbReference>
<evidence type="ECO:0000313" key="1">
    <source>
        <dbReference type="EMBL" id="KAJ6971618.1"/>
    </source>
</evidence>
<sequence length="94" mass="10770">MLLEVERRALQWTTLISVDTTNSIRPNANQRLFIELPFRRSTSERVLISSDLSHKAELASSVIAVGLCVRVPFDAYIYSSICLVWTTMDRLVKR</sequence>
<proteinExistence type="predicted"/>
<protein>
    <submittedName>
        <fullName evidence="1">Uncharacterized protein</fullName>
    </submittedName>
</protein>
<reference evidence="1" key="1">
    <citation type="journal article" date="2023" name="Mol. Ecol. Resour.">
        <title>Chromosome-level genome assembly of a triploid poplar Populus alba 'Berolinensis'.</title>
        <authorList>
            <person name="Chen S."/>
            <person name="Yu Y."/>
            <person name="Wang X."/>
            <person name="Wang S."/>
            <person name="Zhang T."/>
            <person name="Zhou Y."/>
            <person name="He R."/>
            <person name="Meng N."/>
            <person name="Wang Y."/>
            <person name="Liu W."/>
            <person name="Liu Z."/>
            <person name="Liu J."/>
            <person name="Guo Q."/>
            <person name="Huang H."/>
            <person name="Sederoff R.R."/>
            <person name="Wang G."/>
            <person name="Qu G."/>
            <person name="Chen S."/>
        </authorList>
    </citation>
    <scope>NUCLEOTIDE SEQUENCE</scope>
    <source>
        <strain evidence="1">SC-2020</strain>
    </source>
</reference>
<evidence type="ECO:0000313" key="2">
    <source>
        <dbReference type="Proteomes" id="UP001164929"/>
    </source>
</evidence>
<name>A0AAD6PZJ1_9ROSI</name>
<keyword evidence="2" id="KW-1185">Reference proteome</keyword>
<accession>A0AAD6PZJ1</accession>
<gene>
    <name evidence="1" type="ORF">NC653_032210</name>
</gene>
<dbReference type="Proteomes" id="UP001164929">
    <property type="component" value="Chromosome 14"/>
</dbReference>
<comment type="caution">
    <text evidence="1">The sequence shown here is derived from an EMBL/GenBank/DDBJ whole genome shotgun (WGS) entry which is preliminary data.</text>
</comment>